<gene>
    <name evidence="8" type="ORF">Psuf_074250</name>
</gene>
<protein>
    <recommendedName>
        <fullName evidence="7">Rieske domain-containing protein</fullName>
    </recommendedName>
</protein>
<evidence type="ECO:0000259" key="7">
    <source>
        <dbReference type="PROSITE" id="PS51296"/>
    </source>
</evidence>
<dbReference type="GO" id="GO:0046872">
    <property type="term" value="F:metal ion binding"/>
    <property type="evidence" value="ECO:0007669"/>
    <property type="project" value="UniProtKB-KW"/>
</dbReference>
<dbReference type="Pfam" id="PF11723">
    <property type="entry name" value="Aromatic_hydrox"/>
    <property type="match status" value="2"/>
</dbReference>
<dbReference type="Gene3D" id="3.90.380.10">
    <property type="entry name" value="Naphthalene 1,2-dioxygenase Alpha Subunit, Chain A, domain 1"/>
    <property type="match status" value="1"/>
</dbReference>
<proteinExistence type="predicted"/>
<sequence length="396" mass="45713">MTIEREAGQPPVWQNDTPEGQAPVLEGQDWAAWPVYDSATLGLRDYWYPVDWVDRFGRKPRPVRILGEDIVLVREGDEIYALHDRCPHRGVPLSHGRRQFPDTVSCAYHGWTFDLKSGNLCAVLTDGPDSPICGKLKVRTYPVAQRLGLVWVYIGAGPVPPVERDIPDELLDNDFAMGGRSDVRNGNWRFAAENGFDEGHAKYLHNTALWRLFKVMPAWNKTRLQQEGPWLVRVQDELHWEADYPGLGVWTNKRWWKRMPLPDRPGKGKRVNKVIDALDIPGFVSIRLPGLLRVAYPQFIHYEWYVPVDEDHVRYVQIMVRFERGLTGVAFKAKYLAGIRWLFHGQFTGQDAWMVDVTDAPPERLYRPDLSITGWRRMVERSKPVVQTRPQRAKAE</sequence>
<keyword evidence="1" id="KW-0001">2Fe-2S</keyword>
<evidence type="ECO:0000256" key="2">
    <source>
        <dbReference type="ARBA" id="ARBA00022723"/>
    </source>
</evidence>
<dbReference type="InterPro" id="IPR036922">
    <property type="entry name" value="Rieske_2Fe-2S_sf"/>
</dbReference>
<evidence type="ECO:0000256" key="1">
    <source>
        <dbReference type="ARBA" id="ARBA00022714"/>
    </source>
</evidence>
<dbReference type="InterPro" id="IPR017941">
    <property type="entry name" value="Rieske_2Fe-2S"/>
</dbReference>
<dbReference type="InterPro" id="IPR021028">
    <property type="entry name" value="Homotrim_ring_OHase_catalytic"/>
</dbReference>
<dbReference type="SUPFAM" id="SSF50022">
    <property type="entry name" value="ISP domain"/>
    <property type="match status" value="1"/>
</dbReference>
<organism evidence="8 9">
    <name type="scientific">Phytohabitans suffuscus</name>
    <dbReference type="NCBI Taxonomy" id="624315"/>
    <lineage>
        <taxon>Bacteria</taxon>
        <taxon>Bacillati</taxon>
        <taxon>Actinomycetota</taxon>
        <taxon>Actinomycetes</taxon>
        <taxon>Micromonosporales</taxon>
        <taxon>Micromonosporaceae</taxon>
    </lineage>
</organism>
<name>A0A6F8YVH0_9ACTN</name>
<evidence type="ECO:0000256" key="6">
    <source>
        <dbReference type="SAM" id="MobiDB-lite"/>
    </source>
</evidence>
<evidence type="ECO:0000256" key="4">
    <source>
        <dbReference type="ARBA" id="ARBA00023004"/>
    </source>
</evidence>
<dbReference type="GO" id="GO:0004497">
    <property type="term" value="F:monooxygenase activity"/>
    <property type="evidence" value="ECO:0007669"/>
    <property type="project" value="UniProtKB-ARBA"/>
</dbReference>
<reference evidence="8 9" key="1">
    <citation type="submission" date="2020-03" db="EMBL/GenBank/DDBJ databases">
        <title>Whole genome shotgun sequence of Phytohabitans suffuscus NBRC 105367.</title>
        <authorList>
            <person name="Komaki H."/>
            <person name="Tamura T."/>
        </authorList>
    </citation>
    <scope>NUCLEOTIDE SEQUENCE [LARGE SCALE GENOMIC DNA]</scope>
    <source>
        <strain evidence="8 9">NBRC 105367</strain>
    </source>
</reference>
<dbReference type="KEGG" id="psuu:Psuf_074250"/>
<keyword evidence="2" id="KW-0479">Metal-binding</keyword>
<reference evidence="8 9" key="2">
    <citation type="submission" date="2020-03" db="EMBL/GenBank/DDBJ databases">
        <authorList>
            <person name="Ichikawa N."/>
            <person name="Kimura A."/>
            <person name="Kitahashi Y."/>
            <person name="Uohara A."/>
        </authorList>
    </citation>
    <scope>NUCLEOTIDE SEQUENCE [LARGE SCALE GENOMIC DNA]</scope>
    <source>
        <strain evidence="8 9">NBRC 105367</strain>
    </source>
</reference>
<feature type="domain" description="Rieske" evidence="7">
    <location>
        <begin position="47"/>
        <end position="152"/>
    </location>
</feature>
<dbReference type="Pfam" id="PF00355">
    <property type="entry name" value="Rieske"/>
    <property type="match status" value="1"/>
</dbReference>
<dbReference type="GO" id="GO:0016705">
    <property type="term" value="F:oxidoreductase activity, acting on paired donors, with incorporation or reduction of molecular oxygen"/>
    <property type="evidence" value="ECO:0007669"/>
    <property type="project" value="UniProtKB-ARBA"/>
</dbReference>
<dbReference type="Proteomes" id="UP000503011">
    <property type="component" value="Chromosome"/>
</dbReference>
<keyword evidence="9" id="KW-1185">Reference proteome</keyword>
<dbReference type="AlphaFoldDB" id="A0A6F8YVH0"/>
<dbReference type="Gene3D" id="2.20.25.10">
    <property type="match status" value="1"/>
</dbReference>
<keyword evidence="4" id="KW-0408">Iron</keyword>
<feature type="region of interest" description="Disordered" evidence="6">
    <location>
        <begin position="1"/>
        <end position="21"/>
    </location>
</feature>
<evidence type="ECO:0000256" key="5">
    <source>
        <dbReference type="ARBA" id="ARBA00023014"/>
    </source>
</evidence>
<dbReference type="InterPro" id="IPR050584">
    <property type="entry name" value="Cholesterol_7-desaturase"/>
</dbReference>
<evidence type="ECO:0000313" key="8">
    <source>
        <dbReference type="EMBL" id="BCB90112.1"/>
    </source>
</evidence>
<keyword evidence="3" id="KW-0560">Oxidoreductase</keyword>
<keyword evidence="5" id="KW-0411">Iron-sulfur</keyword>
<dbReference type="RefSeq" id="WP_173162267.1">
    <property type="nucleotide sequence ID" value="NZ_AP022871.1"/>
</dbReference>
<dbReference type="Gene3D" id="2.20.25.680">
    <property type="match status" value="1"/>
</dbReference>
<dbReference type="EMBL" id="AP022871">
    <property type="protein sequence ID" value="BCB90112.1"/>
    <property type="molecule type" value="Genomic_DNA"/>
</dbReference>
<dbReference type="SUPFAM" id="SSF55961">
    <property type="entry name" value="Bet v1-like"/>
    <property type="match status" value="1"/>
</dbReference>
<evidence type="ECO:0000256" key="3">
    <source>
        <dbReference type="ARBA" id="ARBA00023002"/>
    </source>
</evidence>
<dbReference type="PANTHER" id="PTHR21266:SF59">
    <property type="entry name" value="BLR4922 PROTEIN"/>
    <property type="match status" value="1"/>
</dbReference>
<accession>A0A6F8YVH0</accession>
<evidence type="ECO:0000313" key="9">
    <source>
        <dbReference type="Proteomes" id="UP000503011"/>
    </source>
</evidence>
<dbReference type="GO" id="GO:0051537">
    <property type="term" value="F:2 iron, 2 sulfur cluster binding"/>
    <property type="evidence" value="ECO:0007669"/>
    <property type="project" value="UniProtKB-KW"/>
</dbReference>
<dbReference type="PANTHER" id="PTHR21266">
    <property type="entry name" value="IRON-SULFUR DOMAIN CONTAINING PROTEIN"/>
    <property type="match status" value="1"/>
</dbReference>
<dbReference type="PROSITE" id="PS51296">
    <property type="entry name" value="RIESKE"/>
    <property type="match status" value="1"/>
</dbReference>